<protein>
    <submittedName>
        <fullName evidence="1">Endoribonuclease L-PSP</fullName>
    </submittedName>
</protein>
<evidence type="ECO:0000313" key="1">
    <source>
        <dbReference type="EMBL" id="VWB93225.1"/>
    </source>
</evidence>
<name>A0A6P2NDU4_9BURK</name>
<dbReference type="RefSeq" id="WP_244130534.1">
    <property type="nucleotide sequence ID" value="NZ_CABVPL010000038.1"/>
</dbReference>
<dbReference type="AlphaFoldDB" id="A0A6P2NDU4"/>
<proteinExistence type="predicted"/>
<evidence type="ECO:0000313" key="2">
    <source>
        <dbReference type="Proteomes" id="UP000494222"/>
    </source>
</evidence>
<organism evidence="1 2">
    <name type="scientific">Burkholderia latens</name>
    <dbReference type="NCBI Taxonomy" id="488446"/>
    <lineage>
        <taxon>Bacteria</taxon>
        <taxon>Pseudomonadati</taxon>
        <taxon>Pseudomonadota</taxon>
        <taxon>Betaproteobacteria</taxon>
        <taxon>Burkholderiales</taxon>
        <taxon>Burkholderiaceae</taxon>
        <taxon>Burkholderia</taxon>
        <taxon>Burkholderia cepacia complex</taxon>
    </lineage>
</organism>
<dbReference type="GeneID" id="99791714"/>
<gene>
    <name evidence="1" type="ORF">BLA24064_04432</name>
</gene>
<reference evidence="1 2" key="1">
    <citation type="submission" date="2019-09" db="EMBL/GenBank/DDBJ databases">
        <authorList>
            <person name="Depoorter E."/>
        </authorList>
    </citation>
    <scope>NUCLEOTIDE SEQUENCE [LARGE SCALE GENOMIC DNA]</scope>
    <source>
        <strain evidence="1">LMG 24064</strain>
    </source>
</reference>
<accession>A0A6P2NDU4</accession>
<dbReference type="EMBL" id="CABVPL010000038">
    <property type="protein sequence ID" value="VWB93225.1"/>
    <property type="molecule type" value="Genomic_DNA"/>
</dbReference>
<sequence>MSVHPVDAERRACAVSPATAAVARAASHMRIGRAADGGNRALRLVQIDHARLAALLRDAQRRGDAFDQLFPGALGAVCIGAAGADSAADALANMLIGAAPRVPLAPVQMALIGAGGRARARDDLLVEIEASAGHPLEQLS</sequence>
<dbReference type="Proteomes" id="UP000494222">
    <property type="component" value="Unassembled WGS sequence"/>
</dbReference>